<dbReference type="SUPFAM" id="SSF141072">
    <property type="entry name" value="CalX-like"/>
    <property type="match status" value="6"/>
</dbReference>
<sequence length="1243" mass="131753">MKPGRLLQLAFKPLTLAVALALPAMAAEPGHLLHPVAVNGFAETGRSAVRFDPETAFNLAPGTELIINVPGRGDYNVVFERAELHQNGDRTWIGFLKGYGSDYRTILTHGAGGTIGRVMTPQGMFDISTTSGNRFSILTDLKAAGLRPAPMDHDHELASLPSASGKEPPVVPANRFAATQEIDLMVLYSRTLRDKLGESAMQTQINNSIALANQAYIDSNVPMRVRLVHSQMVDYPESATNKTTLEALRQHLDAFANVGTKRKEVGADLVTYLRNYVPEIEPRCGLGYVIGSGNGGETKIASSQAFGFSVVNVGKAPDGSYCSDLTLAHELGHNMGSAHDRANSPNTKGAFPYSYGYGIEGSFGTVMSYINPEIGKFSSPHLDCRGQACGVSENDTLNAAHNALSLSKAAPYIAAFMPSTGTPIADPSKVQFLAATAQTVEGAGNLAIQIGRTGDTSKAASVQWSIANGTATSGRDINGPTSGTVSWAANDSAVKTIMIPIADDSEVEAAETFTVSLQNPSGAEIGSISRVTATITDNDTTPVDFILNPASITVGEGDGEVRFTVSLKGSHTHPVSVRYGIRSGTAKVGGDFENAGGTLSWAANDNGDKTVTVKLIEDEEVEQDETFYLDLSSPTGGQIKTGTSAVLIRDNDVVVEESIVEFDSVAVRTVEGQRKATLKVRRTGSSALSVRIATKDDTALAGGDYQSLDTVLSWADGDRDSRTIDIPVMDDSVPETEEKFSVTLSQADGGRVGKGATATVSVVDDDQAGSVTVGLDAQEYQVDEQAGVLRVGVKRNGSSVGAVSVKFLTASGTAFEGDDFNLVSQTLTWADGDAATKLIEVPIVNDQWVEGPENFELQLSEPTGASLGTDSARVTIKDDDQGTVGSISFDPITYSVDEQAGMVRLTLKRTGTDSAAAKVRVTTRAGSATEGTDFSAIDQMVVWADGDVTDKTVEIPVLDDGDAERNEQFEVLLSDPVGITLGTASVATVTVMDNDAQMGTVGFDASQYRVEESGKQARLTVRRNGSAAGAASVRVRTRAGSARDGVDYMTHDSILNWGDGDASPKWIDIGIADDTEKEGLESFSVELSEPTGVTLNGLQTAQVDIVDNDGGVCSQELCFDGLPRELVTHLDTLTFAVNLDWAKLQLRKIDAVDLWLAIRLGDGTVFFLQDVAGMTSFSLNPVPYRRTLTRGTGYVKALDNLPLSPELRGQYTFFALLMKSGAGLETFPGQAASQLRSQPVSVR</sequence>
<feature type="domain" description="Calx-beta" evidence="6">
    <location>
        <begin position="531"/>
        <end position="632"/>
    </location>
</feature>
<feature type="domain" description="Calx-beta" evidence="6">
    <location>
        <begin position="987"/>
        <end position="1088"/>
    </location>
</feature>
<dbReference type="PANTHER" id="PTHR11878">
    <property type="entry name" value="SODIUM/CALCIUM EXCHANGER"/>
    <property type="match status" value="1"/>
</dbReference>
<dbReference type="InterPro" id="IPR051171">
    <property type="entry name" value="CaCA"/>
</dbReference>
<dbReference type="Gene3D" id="2.60.40.2030">
    <property type="match status" value="6"/>
</dbReference>
<accession>A0ABV8MPT0</accession>
<evidence type="ECO:0000313" key="8">
    <source>
        <dbReference type="Proteomes" id="UP001595791"/>
    </source>
</evidence>
<evidence type="ECO:0000256" key="1">
    <source>
        <dbReference type="ARBA" id="ARBA00022729"/>
    </source>
</evidence>
<feature type="signal peptide" evidence="5">
    <location>
        <begin position="1"/>
        <end position="26"/>
    </location>
</feature>
<evidence type="ECO:0000259" key="6">
    <source>
        <dbReference type="SMART" id="SM00237"/>
    </source>
</evidence>
<dbReference type="Proteomes" id="UP001595791">
    <property type="component" value="Unassembled WGS sequence"/>
</dbReference>
<feature type="domain" description="Calx-beta" evidence="6">
    <location>
        <begin position="420"/>
        <end position="518"/>
    </location>
</feature>
<gene>
    <name evidence="7" type="ORF">ACFOW7_08195</name>
</gene>
<keyword evidence="3" id="KW-0106">Calcium</keyword>
<reference evidence="8" key="1">
    <citation type="journal article" date="2019" name="Int. J. Syst. Evol. Microbiol.">
        <title>The Global Catalogue of Microorganisms (GCM) 10K type strain sequencing project: providing services to taxonomists for standard genome sequencing and annotation.</title>
        <authorList>
            <consortium name="The Broad Institute Genomics Platform"/>
            <consortium name="The Broad Institute Genome Sequencing Center for Infectious Disease"/>
            <person name="Wu L."/>
            <person name="Ma J."/>
        </authorList>
    </citation>
    <scope>NUCLEOTIDE SEQUENCE [LARGE SCALE GENOMIC DNA]</scope>
    <source>
        <strain evidence="8">LMG 29894</strain>
    </source>
</reference>
<dbReference type="RefSeq" id="WP_378162986.1">
    <property type="nucleotide sequence ID" value="NZ_JBHSBU010000001.1"/>
</dbReference>
<dbReference type="SMART" id="SM00237">
    <property type="entry name" value="Calx_beta"/>
    <property type="match status" value="6"/>
</dbReference>
<organism evidence="7 8">
    <name type="scientific">Chitinimonas lacunae</name>
    <dbReference type="NCBI Taxonomy" id="1963018"/>
    <lineage>
        <taxon>Bacteria</taxon>
        <taxon>Pseudomonadati</taxon>
        <taxon>Pseudomonadota</taxon>
        <taxon>Betaproteobacteria</taxon>
        <taxon>Neisseriales</taxon>
        <taxon>Chitinibacteraceae</taxon>
        <taxon>Chitinimonas</taxon>
    </lineage>
</organism>
<dbReference type="Pfam" id="PF03160">
    <property type="entry name" value="Calx-beta"/>
    <property type="match status" value="6"/>
</dbReference>
<feature type="domain" description="Calx-beta" evidence="6">
    <location>
        <begin position="758"/>
        <end position="860"/>
    </location>
</feature>
<comment type="caution">
    <text evidence="7">The sequence shown here is derived from an EMBL/GenBank/DDBJ whole genome shotgun (WGS) entry which is preliminary data.</text>
</comment>
<feature type="domain" description="Calx-beta" evidence="6">
    <location>
        <begin position="651"/>
        <end position="745"/>
    </location>
</feature>
<evidence type="ECO:0000256" key="5">
    <source>
        <dbReference type="SAM" id="SignalP"/>
    </source>
</evidence>
<keyword evidence="2" id="KW-0677">Repeat</keyword>
<dbReference type="EMBL" id="JBHSBU010000001">
    <property type="protein sequence ID" value="MFC4159336.1"/>
    <property type="molecule type" value="Genomic_DNA"/>
</dbReference>
<keyword evidence="4" id="KW-0813">Transport</keyword>
<evidence type="ECO:0000256" key="3">
    <source>
        <dbReference type="ARBA" id="ARBA00022837"/>
    </source>
</evidence>
<name>A0ABV8MPT0_9NEIS</name>
<proteinExistence type="predicted"/>
<keyword evidence="8" id="KW-1185">Reference proteome</keyword>
<dbReference type="InterPro" id="IPR003644">
    <property type="entry name" value="Calx_beta"/>
</dbReference>
<keyword evidence="1 5" id="KW-0732">Signal</keyword>
<evidence type="ECO:0000256" key="2">
    <source>
        <dbReference type="ARBA" id="ARBA00022737"/>
    </source>
</evidence>
<dbReference type="PANTHER" id="PTHR11878:SF65">
    <property type="entry name" value="NA_CA-EXCHANGE PROTEIN, ISOFORM G"/>
    <property type="match status" value="1"/>
</dbReference>
<dbReference type="Pfam" id="PF13583">
    <property type="entry name" value="Reprolysin_4"/>
    <property type="match status" value="1"/>
</dbReference>
<dbReference type="InterPro" id="IPR024079">
    <property type="entry name" value="MetalloPept_cat_dom_sf"/>
</dbReference>
<dbReference type="SUPFAM" id="SSF55486">
    <property type="entry name" value="Metalloproteases ('zincins'), catalytic domain"/>
    <property type="match status" value="1"/>
</dbReference>
<dbReference type="InterPro" id="IPR038081">
    <property type="entry name" value="CalX-like_sf"/>
</dbReference>
<evidence type="ECO:0000256" key="4">
    <source>
        <dbReference type="ARBA" id="ARBA00023065"/>
    </source>
</evidence>
<feature type="chain" id="PRO_5045770292" evidence="5">
    <location>
        <begin position="27"/>
        <end position="1243"/>
    </location>
</feature>
<protein>
    <submittedName>
        <fullName evidence="7">Calx-beta domain-containing protein</fullName>
    </submittedName>
</protein>
<feature type="domain" description="Calx-beta" evidence="6">
    <location>
        <begin position="872"/>
        <end position="974"/>
    </location>
</feature>
<keyword evidence="4" id="KW-0406">Ion transport</keyword>
<evidence type="ECO:0000313" key="7">
    <source>
        <dbReference type="EMBL" id="MFC4159336.1"/>
    </source>
</evidence>
<dbReference type="Gene3D" id="3.40.390.10">
    <property type="entry name" value="Collagenase (Catalytic Domain)"/>
    <property type="match status" value="1"/>
</dbReference>